<feature type="non-terminal residue" evidence="4">
    <location>
        <position position="1"/>
    </location>
</feature>
<dbReference type="Gene3D" id="3.40.50.300">
    <property type="entry name" value="P-loop containing nucleotide triphosphate hydrolases"/>
    <property type="match status" value="1"/>
</dbReference>
<keyword evidence="2" id="KW-0067">ATP-binding</keyword>
<dbReference type="InterPro" id="IPR001208">
    <property type="entry name" value="MCM_dom"/>
</dbReference>
<organism evidence="4">
    <name type="scientific">marine sediment metagenome</name>
    <dbReference type="NCBI Taxonomy" id="412755"/>
    <lineage>
        <taxon>unclassified sequences</taxon>
        <taxon>metagenomes</taxon>
        <taxon>ecological metagenomes</taxon>
    </lineage>
</organism>
<proteinExistence type="predicted"/>
<keyword evidence="1" id="KW-0547">Nucleotide-binding</keyword>
<feature type="non-terminal residue" evidence="4">
    <location>
        <position position="361"/>
    </location>
</feature>
<name>X1B5G6_9ZZZZ</name>
<comment type="caution">
    <text evidence="4">The sequence shown here is derived from an EMBL/GenBank/DDBJ whole genome shotgun (WGS) entry which is preliminary data.</text>
</comment>
<dbReference type="Pfam" id="PF00493">
    <property type="entry name" value="MCM"/>
    <property type="match status" value="1"/>
</dbReference>
<dbReference type="EMBL" id="BART01009667">
    <property type="protein sequence ID" value="GAG79423.1"/>
    <property type="molecule type" value="Genomic_DNA"/>
</dbReference>
<reference evidence="4" key="1">
    <citation type="journal article" date="2014" name="Front. Microbiol.">
        <title>High frequency of phylogenetically diverse reductive dehalogenase-homologous genes in deep subseafloor sedimentary metagenomes.</title>
        <authorList>
            <person name="Kawai M."/>
            <person name="Futagami T."/>
            <person name="Toyoda A."/>
            <person name="Takaki Y."/>
            <person name="Nishi S."/>
            <person name="Hori S."/>
            <person name="Arai W."/>
            <person name="Tsubouchi T."/>
            <person name="Morono Y."/>
            <person name="Uchiyama I."/>
            <person name="Ito T."/>
            <person name="Fujiyama A."/>
            <person name="Inagaki F."/>
            <person name="Takami H."/>
        </authorList>
    </citation>
    <scope>NUCLEOTIDE SEQUENCE</scope>
    <source>
        <strain evidence="4">Expedition CK06-06</strain>
    </source>
</reference>
<dbReference type="GO" id="GO:0005524">
    <property type="term" value="F:ATP binding"/>
    <property type="evidence" value="ECO:0007669"/>
    <property type="project" value="UniProtKB-KW"/>
</dbReference>
<dbReference type="GO" id="GO:0003677">
    <property type="term" value="F:DNA binding"/>
    <property type="evidence" value="ECO:0007669"/>
    <property type="project" value="InterPro"/>
</dbReference>
<dbReference type="SUPFAM" id="SSF52540">
    <property type="entry name" value="P-loop containing nucleoside triphosphate hydrolases"/>
    <property type="match status" value="1"/>
</dbReference>
<feature type="domain" description="MCM C-terminal AAA(+) ATPase" evidence="3">
    <location>
        <begin position="65"/>
        <end position="276"/>
    </location>
</feature>
<protein>
    <recommendedName>
        <fullName evidence="3">MCM C-terminal AAA(+) ATPase domain-containing protein</fullName>
    </recommendedName>
</protein>
<gene>
    <name evidence="4" type="ORF">S01H4_21359</name>
</gene>
<dbReference type="InterPro" id="IPR027417">
    <property type="entry name" value="P-loop_NTPase"/>
</dbReference>
<dbReference type="AlphaFoldDB" id="X1B5G6"/>
<evidence type="ECO:0000256" key="1">
    <source>
        <dbReference type="ARBA" id="ARBA00022741"/>
    </source>
</evidence>
<evidence type="ECO:0000313" key="4">
    <source>
        <dbReference type="EMBL" id="GAG79423.1"/>
    </source>
</evidence>
<sequence length="361" mass="42139">VERMDLMHLNEDVRVIGILRTDKGALFERGSIKKKDMPFYIEVIDIKSDREHKIDPEIIITLKEKLNKHSNYREMLIDAMFPFTWMIDLFLPPKLSLAMSYISGGSWNQELNIRDTLNTIIGGGGSTYKSSVARNFKHILRDSEVLLHENRKITIAGLVGTTSRNSEGTTEIKFGVLPKYSNGMIIFDEAQELDFDVLTILRCLEKGSVGGIQDALDFEAPAFESVVLVQNFMMEMDGFYNHHGTLFQNLDWDKQNAKTLLDRFDLFCNIPKPDKNTQLWIAENERKQDMDGILKEIIEYLELDDYMFPDYITDLRKRIYYVLQNYFLKAKELYRNAEVNEEFREYIRKFYEQAIRSGLDV</sequence>
<accession>X1B5G6</accession>
<evidence type="ECO:0000259" key="3">
    <source>
        <dbReference type="Pfam" id="PF00493"/>
    </source>
</evidence>
<evidence type="ECO:0000256" key="2">
    <source>
        <dbReference type="ARBA" id="ARBA00022840"/>
    </source>
</evidence>